<evidence type="ECO:0000259" key="3">
    <source>
        <dbReference type="Pfam" id="PF14364"/>
    </source>
</evidence>
<name>A0A5N6RTW5_9ROSI</name>
<dbReference type="PANTHER" id="PTHR33098">
    <property type="entry name" value="COTTON FIBER (DUF761)"/>
    <property type="match status" value="1"/>
</dbReference>
<evidence type="ECO:0000256" key="1">
    <source>
        <dbReference type="SAM" id="MobiDB-lite"/>
    </source>
</evidence>
<feature type="region of interest" description="Disordered" evidence="1">
    <location>
        <begin position="184"/>
        <end position="299"/>
    </location>
</feature>
<feature type="transmembrane region" description="Helical" evidence="2">
    <location>
        <begin position="61"/>
        <end position="78"/>
    </location>
</feature>
<dbReference type="OrthoDB" id="1933168at2759"/>
<organism evidence="4 5">
    <name type="scientific">Carpinus fangiana</name>
    <dbReference type="NCBI Taxonomy" id="176857"/>
    <lineage>
        <taxon>Eukaryota</taxon>
        <taxon>Viridiplantae</taxon>
        <taxon>Streptophyta</taxon>
        <taxon>Embryophyta</taxon>
        <taxon>Tracheophyta</taxon>
        <taxon>Spermatophyta</taxon>
        <taxon>Magnoliopsida</taxon>
        <taxon>eudicotyledons</taxon>
        <taxon>Gunneridae</taxon>
        <taxon>Pentapetalae</taxon>
        <taxon>rosids</taxon>
        <taxon>fabids</taxon>
        <taxon>Fagales</taxon>
        <taxon>Betulaceae</taxon>
        <taxon>Carpinus</taxon>
    </lineage>
</organism>
<dbReference type="Proteomes" id="UP000327013">
    <property type="component" value="Chromosome 8"/>
</dbReference>
<evidence type="ECO:0000313" key="5">
    <source>
        <dbReference type="Proteomes" id="UP000327013"/>
    </source>
</evidence>
<keyword evidence="2" id="KW-0812">Transmembrane</keyword>
<dbReference type="Pfam" id="PF05553">
    <property type="entry name" value="DUF761"/>
    <property type="match status" value="1"/>
</dbReference>
<gene>
    <name evidence="4" type="ORF">FH972_020506</name>
</gene>
<accession>A0A5N6RTW5</accession>
<feature type="transmembrane region" description="Helical" evidence="2">
    <location>
        <begin position="12"/>
        <end position="32"/>
    </location>
</feature>
<dbReference type="InterPro" id="IPR025520">
    <property type="entry name" value="DUF4408"/>
</dbReference>
<keyword evidence="2" id="KW-0472">Membrane</keyword>
<dbReference type="PANTHER" id="PTHR33098:SF117">
    <property type="entry name" value="COTTON FIBER (DUF761)"/>
    <property type="match status" value="1"/>
</dbReference>
<evidence type="ECO:0000313" key="4">
    <source>
        <dbReference type="EMBL" id="KAE8125732.1"/>
    </source>
</evidence>
<dbReference type="EMBL" id="CM017328">
    <property type="protein sequence ID" value="KAE8125732.1"/>
    <property type="molecule type" value="Genomic_DNA"/>
</dbReference>
<dbReference type="AlphaFoldDB" id="A0A5N6RTW5"/>
<sequence length="333" mass="37304">MAYFSASSSYNWNLSLKLVLISTGVLTMALALKVSAPVVSDFVVSEIPSIWSFLLSWLRPPYLYILINCIIISIFASSKLQPRPDDSAPEMLAAPPTPTPVKDVREDYVVYGNDDILSRYGYDTAKASVPVPVERGVDSEGVEKASSNEILMNAGHEAVLPRSAWNGGLLKQDSLELLFSNNEKENEKPPVSARFAHRKPVKASPEAGKALGVSKPKRQETLETTWKTITEGRSMPLTRHLKKSDTWEPHMRRSNQPTDENTPPPKMKKCETFPDRSANSSPGSARLKREPSLSQDDLNRRVEAFIKKFNDEMRLQRQESLNQYREMIRGGAQ</sequence>
<feature type="compositionally biased region" description="Basic and acidic residues" evidence="1">
    <location>
        <begin position="287"/>
        <end position="299"/>
    </location>
</feature>
<evidence type="ECO:0000256" key="2">
    <source>
        <dbReference type="SAM" id="Phobius"/>
    </source>
</evidence>
<proteinExistence type="predicted"/>
<keyword evidence="2" id="KW-1133">Transmembrane helix</keyword>
<reference evidence="4 5" key="1">
    <citation type="submission" date="2019-06" db="EMBL/GenBank/DDBJ databases">
        <title>A chromosomal-level reference genome of Carpinus fangiana (Coryloideae, Betulaceae).</title>
        <authorList>
            <person name="Yang X."/>
            <person name="Wang Z."/>
            <person name="Zhang L."/>
            <person name="Hao G."/>
            <person name="Liu J."/>
            <person name="Yang Y."/>
        </authorList>
    </citation>
    <scope>NUCLEOTIDE SEQUENCE [LARGE SCALE GENOMIC DNA]</scope>
    <source>
        <strain evidence="4">Cfa_2016G</strain>
        <tissue evidence="4">Leaf</tissue>
    </source>
</reference>
<keyword evidence="5" id="KW-1185">Reference proteome</keyword>
<dbReference type="InterPro" id="IPR008480">
    <property type="entry name" value="DUF761_pln"/>
</dbReference>
<feature type="domain" description="DUF4408" evidence="3">
    <location>
        <begin position="48"/>
        <end position="80"/>
    </location>
</feature>
<dbReference type="Pfam" id="PF14364">
    <property type="entry name" value="DUF4408"/>
    <property type="match status" value="1"/>
</dbReference>
<protein>
    <recommendedName>
        <fullName evidence="3">DUF4408 domain-containing protein</fullName>
    </recommendedName>
</protein>